<evidence type="ECO:0000259" key="2">
    <source>
        <dbReference type="PROSITE" id="PS51186"/>
    </source>
</evidence>
<name>A0A3L7K390_9BACI</name>
<dbReference type="PROSITE" id="PS51186">
    <property type="entry name" value="GNAT"/>
    <property type="match status" value="1"/>
</dbReference>
<dbReference type="PANTHER" id="PTHR13947:SF37">
    <property type="entry name" value="LD18367P"/>
    <property type="match status" value="1"/>
</dbReference>
<protein>
    <submittedName>
        <fullName evidence="3">GNAT family N-acetyltransferase</fullName>
    </submittedName>
</protein>
<evidence type="ECO:0000313" key="4">
    <source>
        <dbReference type="Proteomes" id="UP000276770"/>
    </source>
</evidence>
<dbReference type="Gene3D" id="3.40.630.30">
    <property type="match status" value="1"/>
</dbReference>
<dbReference type="CDD" id="cd04301">
    <property type="entry name" value="NAT_SF"/>
    <property type="match status" value="1"/>
</dbReference>
<keyword evidence="1 3" id="KW-0808">Transferase</keyword>
<dbReference type="PANTHER" id="PTHR13947">
    <property type="entry name" value="GNAT FAMILY N-ACETYLTRANSFERASE"/>
    <property type="match status" value="1"/>
</dbReference>
<reference evidence="3 4" key="1">
    <citation type="submission" date="2018-10" db="EMBL/GenBank/DDBJ databases">
        <title>Falsibacillus sp. genome draft.</title>
        <authorList>
            <person name="Shi S."/>
        </authorList>
    </citation>
    <scope>NUCLEOTIDE SEQUENCE [LARGE SCALE GENOMIC DNA]</scope>
    <source>
        <strain evidence="3 4">GY 10110</strain>
    </source>
</reference>
<feature type="domain" description="N-acetyltransferase" evidence="2">
    <location>
        <begin position="7"/>
        <end position="160"/>
    </location>
</feature>
<gene>
    <name evidence="3" type="ORF">D9X91_04675</name>
</gene>
<sequence length="170" mass="19415">MHDVEIDMVRDKRIECYVEYRSLVSENHWDALIGTLSSKNDTSPGTEIYVAVSDNLIVGSIVLFPGKSKSYEWTSGAPDYPEIRMLAVDRDFRGKGIGRSLVMRCIDESRKKGYFAVGLHTAEFMKNAILLYTKMNFKRMPEYDFEPADDGIIVKGFKYTFGDDKEENPC</sequence>
<dbReference type="OrthoDB" id="9803233at2"/>
<accession>A0A3L7K390</accession>
<evidence type="ECO:0000256" key="1">
    <source>
        <dbReference type="ARBA" id="ARBA00022679"/>
    </source>
</evidence>
<evidence type="ECO:0000313" key="3">
    <source>
        <dbReference type="EMBL" id="RLQ97546.1"/>
    </source>
</evidence>
<dbReference type="EMBL" id="RCVZ01000002">
    <property type="protein sequence ID" value="RLQ97546.1"/>
    <property type="molecule type" value="Genomic_DNA"/>
</dbReference>
<dbReference type="GO" id="GO:0008080">
    <property type="term" value="F:N-acetyltransferase activity"/>
    <property type="evidence" value="ECO:0007669"/>
    <property type="project" value="InterPro"/>
</dbReference>
<comment type="caution">
    <text evidence="3">The sequence shown here is derived from an EMBL/GenBank/DDBJ whole genome shotgun (WGS) entry which is preliminary data.</text>
</comment>
<organism evidence="3 4">
    <name type="scientific">Falsibacillus albus</name>
    <dbReference type="NCBI Taxonomy" id="2478915"/>
    <lineage>
        <taxon>Bacteria</taxon>
        <taxon>Bacillati</taxon>
        <taxon>Bacillota</taxon>
        <taxon>Bacilli</taxon>
        <taxon>Bacillales</taxon>
        <taxon>Bacillaceae</taxon>
        <taxon>Falsibacillus</taxon>
    </lineage>
</organism>
<dbReference type="SUPFAM" id="SSF55729">
    <property type="entry name" value="Acyl-CoA N-acyltransferases (Nat)"/>
    <property type="match status" value="1"/>
</dbReference>
<keyword evidence="4" id="KW-1185">Reference proteome</keyword>
<dbReference type="InterPro" id="IPR016181">
    <property type="entry name" value="Acyl_CoA_acyltransferase"/>
</dbReference>
<dbReference type="InterPro" id="IPR050769">
    <property type="entry name" value="NAT_camello-type"/>
</dbReference>
<dbReference type="InterPro" id="IPR000182">
    <property type="entry name" value="GNAT_dom"/>
</dbReference>
<dbReference type="Proteomes" id="UP000276770">
    <property type="component" value="Unassembled WGS sequence"/>
</dbReference>
<dbReference type="AlphaFoldDB" id="A0A3L7K390"/>
<proteinExistence type="predicted"/>
<dbReference type="Pfam" id="PF00583">
    <property type="entry name" value="Acetyltransf_1"/>
    <property type="match status" value="1"/>
</dbReference>